<reference evidence="3 4" key="1">
    <citation type="submission" date="2020-07" db="EMBL/GenBank/DDBJ databases">
        <title>Comparative genomics of pyrophilous fungi reveals a link between fire events and developmental genes.</title>
        <authorList>
            <consortium name="DOE Joint Genome Institute"/>
            <person name="Steindorff A.S."/>
            <person name="Carver A."/>
            <person name="Calhoun S."/>
            <person name="Stillman K."/>
            <person name="Liu H."/>
            <person name="Lipzen A."/>
            <person name="Pangilinan J."/>
            <person name="Labutti K."/>
            <person name="Bruns T.D."/>
            <person name="Grigoriev I.V."/>
        </authorList>
    </citation>
    <scope>NUCLEOTIDE SEQUENCE [LARGE SCALE GENOMIC DNA]</scope>
    <source>
        <strain evidence="3 4">CBS 144469</strain>
    </source>
</reference>
<evidence type="ECO:0000313" key="4">
    <source>
        <dbReference type="Proteomes" id="UP000521943"/>
    </source>
</evidence>
<dbReference type="OrthoDB" id="3270804at2759"/>
<accession>A0A8H6HY28</accession>
<dbReference type="Proteomes" id="UP000521943">
    <property type="component" value="Unassembled WGS sequence"/>
</dbReference>
<evidence type="ECO:0000313" key="3">
    <source>
        <dbReference type="EMBL" id="KAF6755229.1"/>
    </source>
</evidence>
<organism evidence="3 4">
    <name type="scientific">Ephemerocybe angulata</name>
    <dbReference type="NCBI Taxonomy" id="980116"/>
    <lineage>
        <taxon>Eukaryota</taxon>
        <taxon>Fungi</taxon>
        <taxon>Dikarya</taxon>
        <taxon>Basidiomycota</taxon>
        <taxon>Agaricomycotina</taxon>
        <taxon>Agaricomycetes</taxon>
        <taxon>Agaricomycetidae</taxon>
        <taxon>Agaricales</taxon>
        <taxon>Agaricineae</taxon>
        <taxon>Psathyrellaceae</taxon>
        <taxon>Ephemerocybe</taxon>
    </lineage>
</organism>
<dbReference type="SUPFAM" id="SSF55658">
    <property type="entry name" value="L9 N-domain-like"/>
    <property type="match status" value="1"/>
</dbReference>
<dbReference type="AlphaFoldDB" id="A0A8H6HY28"/>
<proteinExistence type="predicted"/>
<dbReference type="Pfam" id="PF01693">
    <property type="entry name" value="Cauli_VI"/>
    <property type="match status" value="1"/>
</dbReference>
<sequence>MTEIKPNLARLVGSITLSQLIEALHECGVEVTSPHQDMVEEEAARNPGPSTTVTPRSPTEAVLPAVLVALSELAIGDNNNPAPAAAPTPAEPVTSPTNTPGAANDKGKAKEEADDKGKAKEEADDKGKAKVKVDNDDEKPQSQSKGDLISGFVCAACNTHNLLRPAKDTWYCVTAGRQVGIFQGWPTVQPLVIGVRGSCFKKYSSEADALTAFERATAAGTVVVLP</sequence>
<feature type="region of interest" description="Disordered" evidence="1">
    <location>
        <begin position="79"/>
        <end position="145"/>
    </location>
</feature>
<gene>
    <name evidence="3" type="ORF">DFP72DRAFT_1067937</name>
</gene>
<evidence type="ECO:0000256" key="1">
    <source>
        <dbReference type="SAM" id="MobiDB-lite"/>
    </source>
</evidence>
<dbReference type="InterPro" id="IPR009027">
    <property type="entry name" value="Ribosomal_bL9/RNase_H1_N"/>
</dbReference>
<feature type="domain" description="Ribonuclease H1 N-terminal" evidence="2">
    <location>
        <begin position="170"/>
        <end position="210"/>
    </location>
</feature>
<protein>
    <recommendedName>
        <fullName evidence="2">Ribonuclease H1 N-terminal domain-containing protein</fullName>
    </recommendedName>
</protein>
<dbReference type="Gene3D" id="3.40.970.10">
    <property type="entry name" value="Ribonuclease H1, N-terminal domain"/>
    <property type="match status" value="1"/>
</dbReference>
<feature type="compositionally biased region" description="Basic and acidic residues" evidence="1">
    <location>
        <begin position="105"/>
        <end position="140"/>
    </location>
</feature>
<name>A0A8H6HY28_9AGAR</name>
<dbReference type="EMBL" id="JACGCI010000031">
    <property type="protein sequence ID" value="KAF6755229.1"/>
    <property type="molecule type" value="Genomic_DNA"/>
</dbReference>
<dbReference type="InterPro" id="IPR037056">
    <property type="entry name" value="RNase_H1_N_sf"/>
</dbReference>
<evidence type="ECO:0000259" key="2">
    <source>
        <dbReference type="Pfam" id="PF01693"/>
    </source>
</evidence>
<comment type="caution">
    <text evidence="3">The sequence shown here is derived from an EMBL/GenBank/DDBJ whole genome shotgun (WGS) entry which is preliminary data.</text>
</comment>
<dbReference type="InterPro" id="IPR011320">
    <property type="entry name" value="RNase_H1_N"/>
</dbReference>
<keyword evidence="4" id="KW-1185">Reference proteome</keyword>